<keyword evidence="4" id="KW-0997">Cell inner membrane</keyword>
<keyword evidence="11" id="KW-1185">Reference proteome</keyword>
<comment type="subcellular location">
    <subcellularLocation>
        <location evidence="1">Cell inner membrane</location>
        <topology evidence="1">Multi-pass membrane protein</topology>
    </subcellularLocation>
</comment>
<evidence type="ECO:0000256" key="6">
    <source>
        <dbReference type="ARBA" id="ARBA00022989"/>
    </source>
</evidence>
<reference evidence="10 11" key="1">
    <citation type="submission" date="2014-11" db="EMBL/GenBank/DDBJ databases">
        <authorList>
            <person name="Zhu J."/>
            <person name="Qi W."/>
            <person name="Song R."/>
        </authorList>
    </citation>
    <scope>NUCLEOTIDE SEQUENCE [LARGE SCALE GENOMIC DNA]</scope>
</reference>
<evidence type="ECO:0000256" key="3">
    <source>
        <dbReference type="ARBA" id="ARBA00022475"/>
    </source>
</evidence>
<evidence type="ECO:0000313" key="10">
    <source>
        <dbReference type="EMBL" id="CEM40142.1"/>
    </source>
</evidence>
<evidence type="ECO:0000256" key="9">
    <source>
        <dbReference type="SAM" id="Phobius"/>
    </source>
</evidence>
<feature type="transmembrane region" description="Helical" evidence="9">
    <location>
        <begin position="71"/>
        <end position="89"/>
    </location>
</feature>
<name>A0A0G4H8A8_VITBC</name>
<dbReference type="GO" id="GO:0005886">
    <property type="term" value="C:plasma membrane"/>
    <property type="evidence" value="ECO:0007669"/>
    <property type="project" value="UniProtKB-SubCell"/>
</dbReference>
<feature type="compositionally biased region" description="Basic and acidic residues" evidence="8">
    <location>
        <begin position="377"/>
        <end position="392"/>
    </location>
</feature>
<dbReference type="InterPro" id="IPR007272">
    <property type="entry name" value="Sulf_transp_TsuA/YedE"/>
</dbReference>
<feature type="transmembrane region" description="Helical" evidence="9">
    <location>
        <begin position="173"/>
        <end position="194"/>
    </location>
</feature>
<sequence length="535" mass="56754">MRASRQLAALRSGAVLLLLAFSLLLGFFEAQRLVQLMFGVAFGIILSASSLSFTMPFRHVAQGSLSALRPLLHLILISSTLFALFAALAGLEGGKSGHLFSTHHLVGSFMFGAGMQFGGGCGSGVLYTAAAGSAKAVVTLVFFIVGSVLGAWSKERWSALSSAVWVNWPDAILYQWLLIVGFIGIAYVATHLTLPHVAGKDSKKTRREGSMTTSSDLFVDGGEIPVLCCCPWLSRRSVAEWRNGWWKMPLTRGRAILLIGVLNPVMVLVSGGAWGITYAYALWGSLIIPLFGGQPCGWGFFGASCPGRPQPIEGLTHPIAASDFGVFCGSLIAALFITTPTVETADASTGKQSLTSDDRAGESSSGNDSLDVAATADQRDQDSVDGEADRPNAGDTSASVEARSAAAKVASRQVAVSIPSDKSAVMCESTPKFISSWRESWRSIRESPSSLLYNVAGGLMMGQGARMAGGCNIGGFFSTVTVLDFRGFIWAMSALLGACLALFIVSLNRRIWDGWQHRRKASAGETVMVDRVRGA</sequence>
<dbReference type="OrthoDB" id="10265325at2759"/>
<keyword evidence="3" id="KW-1003">Cell membrane</keyword>
<dbReference type="EMBL" id="CDMY01001064">
    <property type="protein sequence ID" value="CEM40142.1"/>
    <property type="molecule type" value="Genomic_DNA"/>
</dbReference>
<dbReference type="PANTHER" id="PTHR30574">
    <property type="entry name" value="INNER MEMBRANE PROTEIN YEDE"/>
    <property type="match status" value="1"/>
</dbReference>
<keyword evidence="5 9" id="KW-0812">Transmembrane</keyword>
<dbReference type="Pfam" id="PF04143">
    <property type="entry name" value="Sulf_transp"/>
    <property type="match status" value="2"/>
</dbReference>
<keyword evidence="2" id="KW-0813">Transport</keyword>
<dbReference type="VEuPathDB" id="CryptoDB:Vbra_19953"/>
<organism evidence="10 11">
    <name type="scientific">Vitrella brassicaformis (strain CCMP3155)</name>
    <dbReference type="NCBI Taxonomy" id="1169540"/>
    <lineage>
        <taxon>Eukaryota</taxon>
        <taxon>Sar</taxon>
        <taxon>Alveolata</taxon>
        <taxon>Colpodellida</taxon>
        <taxon>Vitrellaceae</taxon>
        <taxon>Vitrella</taxon>
    </lineage>
</organism>
<dbReference type="Proteomes" id="UP000041254">
    <property type="component" value="Unassembled WGS sequence"/>
</dbReference>
<proteinExistence type="predicted"/>
<evidence type="ECO:0008006" key="12">
    <source>
        <dbReference type="Google" id="ProtNLM"/>
    </source>
</evidence>
<keyword evidence="6 9" id="KW-1133">Transmembrane helix</keyword>
<evidence type="ECO:0000256" key="4">
    <source>
        <dbReference type="ARBA" id="ARBA00022519"/>
    </source>
</evidence>
<keyword evidence="7 9" id="KW-0472">Membrane</keyword>
<evidence type="ECO:0000256" key="5">
    <source>
        <dbReference type="ARBA" id="ARBA00022692"/>
    </source>
</evidence>
<dbReference type="InParanoid" id="A0A0G4H8A8"/>
<evidence type="ECO:0000256" key="8">
    <source>
        <dbReference type="SAM" id="MobiDB-lite"/>
    </source>
</evidence>
<evidence type="ECO:0000256" key="1">
    <source>
        <dbReference type="ARBA" id="ARBA00004429"/>
    </source>
</evidence>
<feature type="transmembrane region" description="Helical" evidence="9">
    <location>
        <begin position="40"/>
        <end position="59"/>
    </location>
</feature>
<feature type="region of interest" description="Disordered" evidence="8">
    <location>
        <begin position="347"/>
        <end position="401"/>
    </location>
</feature>
<protein>
    <recommendedName>
        <fullName evidence="12">Sulphur transport domain-containing protein</fullName>
    </recommendedName>
</protein>
<feature type="transmembrane region" description="Helical" evidence="9">
    <location>
        <begin position="488"/>
        <end position="508"/>
    </location>
</feature>
<gene>
    <name evidence="10" type="ORF">Vbra_19953</name>
</gene>
<accession>A0A0G4H8A8</accession>
<evidence type="ECO:0000256" key="2">
    <source>
        <dbReference type="ARBA" id="ARBA00022448"/>
    </source>
</evidence>
<dbReference type="AlphaFoldDB" id="A0A0G4H8A8"/>
<feature type="transmembrane region" description="Helical" evidence="9">
    <location>
        <begin position="255"/>
        <end position="274"/>
    </location>
</feature>
<evidence type="ECO:0000313" key="11">
    <source>
        <dbReference type="Proteomes" id="UP000041254"/>
    </source>
</evidence>
<feature type="transmembrane region" description="Helical" evidence="9">
    <location>
        <begin position="136"/>
        <end position="153"/>
    </location>
</feature>
<dbReference type="PANTHER" id="PTHR30574:SF1">
    <property type="entry name" value="SULPHUR TRANSPORT DOMAIN-CONTAINING PROTEIN"/>
    <property type="match status" value="1"/>
</dbReference>
<feature type="transmembrane region" description="Helical" evidence="9">
    <location>
        <begin position="109"/>
        <end position="129"/>
    </location>
</feature>
<evidence type="ECO:0000256" key="7">
    <source>
        <dbReference type="ARBA" id="ARBA00023136"/>
    </source>
</evidence>